<evidence type="ECO:0000313" key="3">
    <source>
        <dbReference type="Proteomes" id="UP000831880"/>
    </source>
</evidence>
<evidence type="ECO:0000256" key="1">
    <source>
        <dbReference type="SAM" id="Phobius"/>
    </source>
</evidence>
<reference evidence="2 3" key="1">
    <citation type="submission" date="2022-04" db="EMBL/GenBank/DDBJ databases">
        <title>Halobacillus sp. isolated from saltern.</title>
        <authorList>
            <person name="Won M."/>
            <person name="Lee C.-M."/>
            <person name="Woen H.-Y."/>
            <person name="Kwon S.-W."/>
        </authorList>
    </citation>
    <scope>NUCLEOTIDE SEQUENCE [LARGE SCALE GENOMIC DNA]</scope>
    <source>
        <strain evidence="2 3">SSTM10-2</strain>
    </source>
</reference>
<name>A0ABY4GX63_9BACI</name>
<proteinExistence type="predicted"/>
<sequence length="49" mass="5586">MDIIMPFLIAIIAGAIFLLFIYMGAKLAYSIFRKSPDSKKKKDESYKTP</sequence>
<keyword evidence="1" id="KW-0812">Transmembrane</keyword>
<feature type="transmembrane region" description="Helical" evidence="1">
    <location>
        <begin position="6"/>
        <end position="32"/>
    </location>
</feature>
<dbReference type="Proteomes" id="UP000831880">
    <property type="component" value="Chromosome"/>
</dbReference>
<gene>
    <name evidence="2" type="ORF">MUO14_20345</name>
</gene>
<dbReference type="RefSeq" id="WP_244752347.1">
    <property type="nucleotide sequence ID" value="NZ_CP095074.1"/>
</dbReference>
<accession>A0ABY4GX63</accession>
<organism evidence="2 3">
    <name type="scientific">Halobacillus shinanisalinarum</name>
    <dbReference type="NCBI Taxonomy" id="2932258"/>
    <lineage>
        <taxon>Bacteria</taxon>
        <taxon>Bacillati</taxon>
        <taxon>Bacillota</taxon>
        <taxon>Bacilli</taxon>
        <taxon>Bacillales</taxon>
        <taxon>Bacillaceae</taxon>
        <taxon>Halobacillus</taxon>
    </lineage>
</organism>
<dbReference type="EMBL" id="CP095074">
    <property type="protein sequence ID" value="UOQ92741.1"/>
    <property type="molecule type" value="Genomic_DNA"/>
</dbReference>
<keyword evidence="1" id="KW-0472">Membrane</keyword>
<keyword evidence="3" id="KW-1185">Reference proteome</keyword>
<evidence type="ECO:0000313" key="2">
    <source>
        <dbReference type="EMBL" id="UOQ92741.1"/>
    </source>
</evidence>
<keyword evidence="1" id="KW-1133">Transmembrane helix</keyword>
<protein>
    <recommendedName>
        <fullName evidence="4">DUF3951 domain-containing protein</fullName>
    </recommendedName>
</protein>
<evidence type="ECO:0008006" key="4">
    <source>
        <dbReference type="Google" id="ProtNLM"/>
    </source>
</evidence>